<dbReference type="InterPro" id="IPR009377">
    <property type="entry name" value="EutA"/>
</dbReference>
<sequence length="270" mass="28631">MIVDECFGAGTDARSLTGAQLVQVTRRMAELIVEVIDGTLSPLAQALMQTGLLPAGVTPEIITLSGGVGECYRHQPADPFCFADIGPLLATALHDHPRLREMNVQFPAQTVRATVIGAGAHTLSLSGSTIWLEGVQLPLRNLPVAIPIDETDLVSARQQALIQLDLDPNSDAYVLALPASLPVRYAAVLTVINALVDFVARFPNPHPLLVVAGQDFGKALGMLLRPQLQQLPLAVIDEVIVRAGDYIDIGTPLFGGSVVPVTVKSLAFPS</sequence>
<organism evidence="1 2">
    <name type="scientific">Escherichia coli</name>
    <dbReference type="NCBI Taxonomy" id="562"/>
    <lineage>
        <taxon>Bacteria</taxon>
        <taxon>Pseudomonadati</taxon>
        <taxon>Pseudomonadota</taxon>
        <taxon>Gammaproteobacteria</taxon>
        <taxon>Enterobacterales</taxon>
        <taxon>Enterobacteriaceae</taxon>
        <taxon>Escherichia</taxon>
    </lineage>
</organism>
<dbReference type="Proteomes" id="UP000321299">
    <property type="component" value="Chromosome"/>
</dbReference>
<dbReference type="AlphaFoldDB" id="A0A5B9APV9"/>
<dbReference type="EMBL" id="CP042615">
    <property type="protein sequence ID" value="QED75881.1"/>
    <property type="molecule type" value="Genomic_DNA"/>
</dbReference>
<reference evidence="1 2" key="1">
    <citation type="submission" date="2019-08" db="EMBL/GenBank/DDBJ databases">
        <title>Plasmid- and chromosome-located mcr-3 in mcr-1-positive Escherichia coli from diseased swine, Taiwan.</title>
        <authorList>
            <person name="Hsu C.-Y."/>
            <person name="Huang W.-C."/>
            <person name="Lauderdale T.-L."/>
        </authorList>
    </citation>
    <scope>NUCLEOTIDE SEQUENCE [LARGE SCALE GENOMIC DNA]</scope>
    <source>
        <strain evidence="1 2">NCYU-26-73</strain>
    </source>
</reference>
<accession>A0A5B9APV9</accession>
<reference evidence="1 2" key="2">
    <citation type="submission" date="2019-08" db="EMBL/GenBank/DDBJ databases">
        <authorList>
            <person name="Chen F.-J."/>
            <person name="Wu H.-C."/>
            <person name="Liao Y.-C."/>
            <person name="Kuo S.-C."/>
        </authorList>
    </citation>
    <scope>NUCLEOTIDE SEQUENCE [LARGE SCALE GENOMIC DNA]</scope>
    <source>
        <strain evidence="1 2">NCYU-26-73</strain>
    </source>
</reference>
<name>A0A5B9APV9_ECOLX</name>
<proteinExistence type="predicted"/>
<protein>
    <submittedName>
        <fullName evidence="1">Ethanolamine utilization protein</fullName>
    </submittedName>
</protein>
<evidence type="ECO:0000313" key="1">
    <source>
        <dbReference type="EMBL" id="QED75881.1"/>
    </source>
</evidence>
<gene>
    <name evidence="1" type="ORF">FTV93_00260</name>
</gene>
<evidence type="ECO:0000313" key="2">
    <source>
        <dbReference type="Proteomes" id="UP000321299"/>
    </source>
</evidence>
<dbReference type="Pfam" id="PF06277">
    <property type="entry name" value="EutA"/>
    <property type="match status" value="1"/>
</dbReference>